<evidence type="ECO:0000256" key="6">
    <source>
        <dbReference type="ARBA" id="ARBA00023136"/>
    </source>
</evidence>
<accession>A0A162FT94</accession>
<dbReference type="RefSeq" id="WP_063209825.1">
    <property type="nucleotide sequence ID" value="NZ_LUKD01000010.1"/>
</dbReference>
<proteinExistence type="inferred from homology"/>
<dbReference type="EMBL" id="LUKD01000010">
    <property type="protein sequence ID" value="KYG61352.1"/>
    <property type="molecule type" value="Genomic_DNA"/>
</dbReference>
<dbReference type="AlphaFoldDB" id="A0A162FT94"/>
<keyword evidence="6 8" id="KW-0472">Membrane</keyword>
<name>A0A162FT94_BDEBC</name>
<keyword evidence="7" id="KW-0653">Protein transport</keyword>
<reference evidence="9 10" key="1">
    <citation type="submission" date="2016-03" db="EMBL/GenBank/DDBJ databases">
        <authorList>
            <person name="Ploux O."/>
        </authorList>
    </citation>
    <scope>NUCLEOTIDE SEQUENCE [LARGE SCALE GENOMIC DNA]</scope>
    <source>
        <strain evidence="9 10">EC13</strain>
    </source>
</reference>
<dbReference type="OrthoDB" id="5382236at2"/>
<dbReference type="PANTHER" id="PTHR30558">
    <property type="entry name" value="EXBD MEMBRANE COMPONENT OF PMF-DRIVEN MACROMOLECULE IMPORT SYSTEM"/>
    <property type="match status" value="1"/>
</dbReference>
<keyword evidence="4 7" id="KW-0812">Transmembrane</keyword>
<keyword evidence="3" id="KW-1003">Cell membrane</keyword>
<evidence type="ECO:0000256" key="2">
    <source>
        <dbReference type="ARBA" id="ARBA00005811"/>
    </source>
</evidence>
<evidence type="ECO:0000256" key="5">
    <source>
        <dbReference type="ARBA" id="ARBA00022989"/>
    </source>
</evidence>
<dbReference type="InterPro" id="IPR003400">
    <property type="entry name" value="ExbD"/>
</dbReference>
<evidence type="ECO:0000256" key="1">
    <source>
        <dbReference type="ARBA" id="ARBA00004162"/>
    </source>
</evidence>
<protein>
    <submittedName>
        <fullName evidence="9">TolR protein</fullName>
    </submittedName>
</protein>
<gene>
    <name evidence="9" type="ORF">AZI87_17695</name>
</gene>
<organism evidence="9 10">
    <name type="scientific">Bdellovibrio bacteriovorus</name>
    <dbReference type="NCBI Taxonomy" id="959"/>
    <lineage>
        <taxon>Bacteria</taxon>
        <taxon>Pseudomonadati</taxon>
        <taxon>Bdellovibrionota</taxon>
        <taxon>Bdellovibrionia</taxon>
        <taxon>Bdellovibrionales</taxon>
        <taxon>Pseudobdellovibrionaceae</taxon>
        <taxon>Bdellovibrio</taxon>
    </lineage>
</organism>
<dbReference type="GO" id="GO:0005886">
    <property type="term" value="C:plasma membrane"/>
    <property type="evidence" value="ECO:0007669"/>
    <property type="project" value="UniProtKB-SubCell"/>
</dbReference>
<keyword evidence="5 8" id="KW-1133">Transmembrane helix</keyword>
<evidence type="ECO:0000256" key="3">
    <source>
        <dbReference type="ARBA" id="ARBA00022475"/>
    </source>
</evidence>
<dbReference type="Proteomes" id="UP000075799">
    <property type="component" value="Unassembled WGS sequence"/>
</dbReference>
<dbReference type="GO" id="GO:0022857">
    <property type="term" value="F:transmembrane transporter activity"/>
    <property type="evidence" value="ECO:0007669"/>
    <property type="project" value="InterPro"/>
</dbReference>
<sequence>MAHIDSGDSSGRKKNIELNLVPFIDLMSVLITFLLITAVWTQVSMIQIGSSLYGKKSDTQPNPTPPPNADVVLKVDVKEGGYVLTVGRQVISLPMVNEQFDDAGLVAQLQRVKQLYPEKVDAVVSVADAIPYEQLIKAMDNCLSAGFSAISVATGGPQ</sequence>
<evidence type="ECO:0000256" key="7">
    <source>
        <dbReference type="RuleBase" id="RU003879"/>
    </source>
</evidence>
<evidence type="ECO:0000256" key="8">
    <source>
        <dbReference type="SAM" id="Phobius"/>
    </source>
</evidence>
<keyword evidence="7" id="KW-0813">Transport</keyword>
<comment type="caution">
    <text evidence="9">The sequence shown here is derived from an EMBL/GenBank/DDBJ whole genome shotgun (WGS) entry which is preliminary data.</text>
</comment>
<evidence type="ECO:0000313" key="9">
    <source>
        <dbReference type="EMBL" id="KYG61352.1"/>
    </source>
</evidence>
<dbReference type="GO" id="GO:0015031">
    <property type="term" value="P:protein transport"/>
    <property type="evidence" value="ECO:0007669"/>
    <property type="project" value="UniProtKB-KW"/>
</dbReference>
<feature type="transmembrane region" description="Helical" evidence="8">
    <location>
        <begin position="20"/>
        <end position="40"/>
    </location>
</feature>
<evidence type="ECO:0000256" key="4">
    <source>
        <dbReference type="ARBA" id="ARBA00022692"/>
    </source>
</evidence>
<comment type="subcellular location">
    <subcellularLocation>
        <location evidence="1">Cell membrane</location>
        <topology evidence="1">Single-pass membrane protein</topology>
    </subcellularLocation>
    <subcellularLocation>
        <location evidence="7">Cell membrane</location>
        <topology evidence="7">Single-pass type II membrane protein</topology>
    </subcellularLocation>
</comment>
<dbReference type="Pfam" id="PF02472">
    <property type="entry name" value="ExbD"/>
    <property type="match status" value="1"/>
</dbReference>
<comment type="similarity">
    <text evidence="2 7">Belongs to the ExbD/TolR family.</text>
</comment>
<evidence type="ECO:0000313" key="10">
    <source>
        <dbReference type="Proteomes" id="UP000075799"/>
    </source>
</evidence>